<name>A0A5B7FYL3_PORTR</name>
<protein>
    <submittedName>
        <fullName evidence="2">Uncharacterized protein</fullName>
    </submittedName>
</protein>
<evidence type="ECO:0000313" key="2">
    <source>
        <dbReference type="EMBL" id="MPC51682.1"/>
    </source>
</evidence>
<keyword evidence="3" id="KW-1185">Reference proteome</keyword>
<comment type="caution">
    <text evidence="2">The sequence shown here is derived from an EMBL/GenBank/DDBJ whole genome shotgun (WGS) entry which is preliminary data.</text>
</comment>
<dbReference type="AlphaFoldDB" id="A0A5B7FYL3"/>
<evidence type="ECO:0000313" key="3">
    <source>
        <dbReference type="Proteomes" id="UP000324222"/>
    </source>
</evidence>
<feature type="compositionally biased region" description="Polar residues" evidence="1">
    <location>
        <begin position="50"/>
        <end position="62"/>
    </location>
</feature>
<evidence type="ECO:0000256" key="1">
    <source>
        <dbReference type="SAM" id="MobiDB-lite"/>
    </source>
</evidence>
<dbReference type="EMBL" id="VSRR010010341">
    <property type="protein sequence ID" value="MPC51682.1"/>
    <property type="molecule type" value="Genomic_DNA"/>
</dbReference>
<sequence length="476" mass="52447">MVMDLARVYQAKLDRCRTRYDLAKRQDSVGASGSRFGAGDTPHGEVHVDSLSSVGSISPQDSASQAGQVLPLEGQFATMFVHSSPLQSMLSDMIASQPMVPSRVQEALLTEGAQEVARAIECSFGLLAESWTACSNMERQMHPATQSKGAIIDFICEKFLDACGPVVQDSAPLLPGMQRSEVPATTPRLRCAHPIDFMMSQASEALTCANKSSKLSFVKYPVRQHYRSYRTSIDEGKSLPAKVNPDLVQYLTVCGDLQVLLSQGEMMYFEEALLITGDTQNFLFWLMSTFFFLTSLGEGSFAHGPKLHQHTHSIQRATVDQAGITVFALTNTRAVWRESYLSHLPHQFSSVSKAQLHHSDVDSDLLFNLASVEKAIDQAQQAVLVLLTEAAAKALIKVKPRPRTPLDKKHPRPSTSADSHPRPGLTQQRFSIPHFPPFWTSLFKTVKDPDISEMTPLLQLLQLEAALPDITLPGRT</sequence>
<reference evidence="2 3" key="1">
    <citation type="submission" date="2019-05" db="EMBL/GenBank/DDBJ databases">
        <title>Another draft genome of Portunus trituberculatus and its Hox gene families provides insights of decapod evolution.</title>
        <authorList>
            <person name="Jeong J.-H."/>
            <person name="Song I."/>
            <person name="Kim S."/>
            <person name="Choi T."/>
            <person name="Kim D."/>
            <person name="Ryu S."/>
            <person name="Kim W."/>
        </authorList>
    </citation>
    <scope>NUCLEOTIDE SEQUENCE [LARGE SCALE GENOMIC DNA]</scope>
    <source>
        <tissue evidence="2">Muscle</tissue>
    </source>
</reference>
<feature type="region of interest" description="Disordered" evidence="1">
    <location>
        <begin position="29"/>
        <end position="62"/>
    </location>
</feature>
<organism evidence="2 3">
    <name type="scientific">Portunus trituberculatus</name>
    <name type="common">Swimming crab</name>
    <name type="synonym">Neptunus trituberculatus</name>
    <dbReference type="NCBI Taxonomy" id="210409"/>
    <lineage>
        <taxon>Eukaryota</taxon>
        <taxon>Metazoa</taxon>
        <taxon>Ecdysozoa</taxon>
        <taxon>Arthropoda</taxon>
        <taxon>Crustacea</taxon>
        <taxon>Multicrustacea</taxon>
        <taxon>Malacostraca</taxon>
        <taxon>Eumalacostraca</taxon>
        <taxon>Eucarida</taxon>
        <taxon>Decapoda</taxon>
        <taxon>Pleocyemata</taxon>
        <taxon>Brachyura</taxon>
        <taxon>Eubrachyura</taxon>
        <taxon>Portunoidea</taxon>
        <taxon>Portunidae</taxon>
        <taxon>Portuninae</taxon>
        <taxon>Portunus</taxon>
    </lineage>
</organism>
<proteinExistence type="predicted"/>
<accession>A0A5B7FYL3</accession>
<dbReference type="Proteomes" id="UP000324222">
    <property type="component" value="Unassembled WGS sequence"/>
</dbReference>
<feature type="region of interest" description="Disordered" evidence="1">
    <location>
        <begin position="398"/>
        <end position="427"/>
    </location>
</feature>
<gene>
    <name evidence="2" type="ORF">E2C01_045534</name>
</gene>